<reference evidence="2" key="1">
    <citation type="submission" date="2015-07" db="EMBL/GenBank/DDBJ databases">
        <title>Transcriptome Assembly of Anthurium amnicola.</title>
        <authorList>
            <person name="Suzuki J."/>
        </authorList>
    </citation>
    <scope>NUCLEOTIDE SEQUENCE</scope>
</reference>
<gene>
    <name evidence="2" type="ORF">g.51251</name>
</gene>
<organism evidence="2">
    <name type="scientific">Anthurium amnicola</name>
    <dbReference type="NCBI Taxonomy" id="1678845"/>
    <lineage>
        <taxon>Eukaryota</taxon>
        <taxon>Viridiplantae</taxon>
        <taxon>Streptophyta</taxon>
        <taxon>Embryophyta</taxon>
        <taxon>Tracheophyta</taxon>
        <taxon>Spermatophyta</taxon>
        <taxon>Magnoliopsida</taxon>
        <taxon>Liliopsida</taxon>
        <taxon>Araceae</taxon>
        <taxon>Pothoideae</taxon>
        <taxon>Potheae</taxon>
        <taxon>Anthurium</taxon>
    </lineage>
</organism>
<feature type="non-terminal residue" evidence="2">
    <location>
        <position position="288"/>
    </location>
</feature>
<proteinExistence type="predicted"/>
<dbReference type="EMBL" id="GDJX01014821">
    <property type="protein sequence ID" value="JAT53115.1"/>
    <property type="molecule type" value="Transcribed_RNA"/>
</dbReference>
<name>A0A1D1YEN8_9ARAE</name>
<feature type="compositionally biased region" description="Polar residues" evidence="1">
    <location>
        <begin position="141"/>
        <end position="151"/>
    </location>
</feature>
<protein>
    <submittedName>
        <fullName evidence="2">Uncharacterized protein</fullName>
    </submittedName>
</protein>
<evidence type="ECO:0000256" key="1">
    <source>
        <dbReference type="SAM" id="MobiDB-lite"/>
    </source>
</evidence>
<sequence length="288" mass="32663">MNNTVRFPHHKFNNNNNVPAYNVGATKTNTTQQPQKPILNDTDIIGKKTYHHHHHQKSLKNNAMFMNDVPCQVQTQFNVQKSNTFLPSRNSQITSKHVINSCTSKKKKNNLKSSSPPTQQIFTSKDVKQYNNNNNNKRSKPSQNVSTQSQVLSYAPKSTEVPAGLPHSFIASRQVECNFRSTSFSQRNYSQEQSQFRTKLSFESSSSSCCNNSSPIKSEDPEISKILRYFTIKLPGMSHCILIPDYTSEKDDVLAHAFSPPKINIDHHLIRVKLPGINFSNNNNNNNN</sequence>
<feature type="region of interest" description="Disordered" evidence="1">
    <location>
        <begin position="88"/>
        <end position="151"/>
    </location>
</feature>
<evidence type="ECO:0000313" key="2">
    <source>
        <dbReference type="EMBL" id="JAT53115.1"/>
    </source>
</evidence>
<dbReference type="AlphaFoldDB" id="A0A1D1YEN8"/>
<feature type="compositionally biased region" description="Polar residues" evidence="1">
    <location>
        <begin position="88"/>
        <end position="98"/>
    </location>
</feature>
<accession>A0A1D1YEN8</accession>